<organism evidence="2 3">
    <name type="scientific">Gigaspora margarita</name>
    <dbReference type="NCBI Taxonomy" id="4874"/>
    <lineage>
        <taxon>Eukaryota</taxon>
        <taxon>Fungi</taxon>
        <taxon>Fungi incertae sedis</taxon>
        <taxon>Mucoromycota</taxon>
        <taxon>Glomeromycotina</taxon>
        <taxon>Glomeromycetes</taxon>
        <taxon>Diversisporales</taxon>
        <taxon>Gigasporaceae</taxon>
        <taxon>Gigaspora</taxon>
    </lineage>
</organism>
<reference evidence="2 3" key="1">
    <citation type="journal article" date="2019" name="Environ. Microbiol.">
        <title>At the nexus of three kingdoms: the genome of the mycorrhizal fungus Gigaspora margarita provides insights into plant, endobacterial and fungal interactions.</title>
        <authorList>
            <person name="Venice F."/>
            <person name="Ghignone S."/>
            <person name="Salvioli di Fossalunga A."/>
            <person name="Amselem J."/>
            <person name="Novero M."/>
            <person name="Xianan X."/>
            <person name="Sedzielewska Toro K."/>
            <person name="Morin E."/>
            <person name="Lipzen A."/>
            <person name="Grigoriev I.V."/>
            <person name="Henrissat B."/>
            <person name="Martin F.M."/>
            <person name="Bonfante P."/>
        </authorList>
    </citation>
    <scope>NUCLEOTIDE SEQUENCE [LARGE SCALE GENOMIC DNA]</scope>
    <source>
        <strain evidence="2 3">BEG34</strain>
    </source>
</reference>
<dbReference type="CDD" id="cd21693">
    <property type="entry name" value="GINS_B_Psf3"/>
    <property type="match status" value="1"/>
</dbReference>
<dbReference type="Pfam" id="PF22466">
    <property type="entry name" value="PSF3_N"/>
    <property type="match status" value="1"/>
</dbReference>
<keyword evidence="1" id="KW-0235">DNA replication</keyword>
<dbReference type="GO" id="GO:0000811">
    <property type="term" value="C:GINS complex"/>
    <property type="evidence" value="ECO:0007669"/>
    <property type="project" value="UniProtKB-UniRule"/>
</dbReference>
<name>A0A8H4EFD8_GIGMA</name>
<dbReference type="GO" id="GO:1902975">
    <property type="term" value="P:mitotic DNA replication initiation"/>
    <property type="evidence" value="ECO:0007669"/>
    <property type="project" value="TreeGrafter"/>
</dbReference>
<dbReference type="InterPro" id="IPR038437">
    <property type="entry name" value="GINS_Psf3_sf"/>
</dbReference>
<dbReference type="PANTHER" id="PTHR22768:SF0">
    <property type="entry name" value="DNA REPLICATION COMPLEX GINS PROTEIN PSF3"/>
    <property type="match status" value="1"/>
</dbReference>
<dbReference type="InterPro" id="IPR010492">
    <property type="entry name" value="GINS_Psf3"/>
</dbReference>
<dbReference type="PANTHER" id="PTHR22768">
    <property type="entry name" value="DNA REPLICATION COMPLEX GINS PROTEIN PSF3"/>
    <property type="match status" value="1"/>
</dbReference>
<keyword evidence="1" id="KW-0539">Nucleus</keyword>
<dbReference type="OrthoDB" id="10251744at2759"/>
<accession>A0A8H4EFD8</accession>
<dbReference type="CDD" id="cd11713">
    <property type="entry name" value="GINS_A_psf3"/>
    <property type="match status" value="1"/>
</dbReference>
<dbReference type="Gene3D" id="1.20.58.2050">
    <property type="match status" value="1"/>
</dbReference>
<dbReference type="Proteomes" id="UP000439903">
    <property type="component" value="Unassembled WGS sequence"/>
</dbReference>
<dbReference type="SUPFAM" id="SSF160059">
    <property type="entry name" value="PriA/YqbF domain"/>
    <property type="match status" value="1"/>
</dbReference>
<evidence type="ECO:0000313" key="3">
    <source>
        <dbReference type="Proteomes" id="UP000439903"/>
    </source>
</evidence>
<comment type="subunit">
    <text evidence="1">Component of the GINS complex.</text>
</comment>
<dbReference type="SUPFAM" id="SSF158573">
    <property type="entry name" value="GINS helical bundle-like"/>
    <property type="match status" value="1"/>
</dbReference>
<gene>
    <name evidence="2" type="ORF">F8M41_024096</name>
</gene>
<dbReference type="AlphaFoldDB" id="A0A8H4EFD8"/>
<comment type="similarity">
    <text evidence="1">Belongs to the GINS3/PSF3 family.</text>
</comment>
<evidence type="ECO:0000256" key="1">
    <source>
        <dbReference type="RuleBase" id="RU367161"/>
    </source>
</evidence>
<sequence>MSDQQIEEFLAKEPKVPVKFNHDVQGLGKYIGSAKSNNVSTNQCVELPFYIAAVLFKRRLVTMDRPAFLENKVINALQVNPLNVNLRILCPQFYTFAIKYLELYEDPDLAEILIKSKKIRGLEIFDRAKRIYEDHNEFIEKLDDGEQLMFEKQRAICEDSYVDYLRDFSKRS</sequence>
<dbReference type="InterPro" id="IPR055221">
    <property type="entry name" value="PSF3_N"/>
</dbReference>
<proteinExistence type="inferred from homology"/>
<protein>
    <recommendedName>
        <fullName evidence="1">DNA replication complex GINS protein PSF3</fullName>
    </recommendedName>
</protein>
<evidence type="ECO:0000313" key="2">
    <source>
        <dbReference type="EMBL" id="KAF0478116.1"/>
    </source>
</evidence>
<keyword evidence="3" id="KW-1185">Reference proteome</keyword>
<dbReference type="InterPro" id="IPR036224">
    <property type="entry name" value="GINS_bundle-like_dom_sf"/>
</dbReference>
<dbReference type="EMBL" id="WTPW01000808">
    <property type="protein sequence ID" value="KAF0478116.1"/>
    <property type="molecule type" value="Genomic_DNA"/>
</dbReference>
<comment type="subcellular location">
    <subcellularLocation>
        <location evidence="1">Nucleus</location>
    </subcellularLocation>
</comment>
<comment type="function">
    <text evidence="1">The GINS complex plays an essential role in the initiation of DNA replication.</text>
</comment>
<comment type="caution">
    <text evidence="2">The sequence shown here is derived from an EMBL/GenBank/DDBJ whole genome shotgun (WGS) entry which is preliminary data.</text>
</comment>